<evidence type="ECO:0000313" key="5">
    <source>
        <dbReference type="EMBL" id="KIM34106.1"/>
    </source>
</evidence>
<gene>
    <name evidence="5" type="ORF">M408DRAFT_5463</name>
</gene>
<dbReference type="InterPro" id="IPR052971">
    <property type="entry name" value="TRP_calcium_channel"/>
</dbReference>
<keyword evidence="6" id="KW-1185">Reference proteome</keyword>
<reference evidence="6" key="2">
    <citation type="submission" date="2015-01" db="EMBL/GenBank/DDBJ databases">
        <title>Evolutionary Origins and Diversification of the Mycorrhizal Mutualists.</title>
        <authorList>
            <consortium name="DOE Joint Genome Institute"/>
            <consortium name="Mycorrhizal Genomics Consortium"/>
            <person name="Kohler A."/>
            <person name="Kuo A."/>
            <person name="Nagy L.G."/>
            <person name="Floudas D."/>
            <person name="Copeland A."/>
            <person name="Barry K.W."/>
            <person name="Cichocki N."/>
            <person name="Veneault-Fourrey C."/>
            <person name="LaButti K."/>
            <person name="Lindquist E.A."/>
            <person name="Lipzen A."/>
            <person name="Lundell T."/>
            <person name="Morin E."/>
            <person name="Murat C."/>
            <person name="Riley R."/>
            <person name="Ohm R."/>
            <person name="Sun H."/>
            <person name="Tunlid A."/>
            <person name="Henrissat B."/>
            <person name="Grigoriev I.V."/>
            <person name="Hibbett D.S."/>
            <person name="Martin F."/>
        </authorList>
    </citation>
    <scope>NUCLEOTIDE SEQUENCE [LARGE SCALE GENOMIC DNA]</scope>
    <source>
        <strain evidence="6">MAFF 305830</strain>
    </source>
</reference>
<dbReference type="OrthoDB" id="2373987at2759"/>
<dbReference type="AlphaFoldDB" id="A0A0C3BRV9"/>
<sequence>MPNHEHEIEPLLPNDQLPPVYDLIHQIRQDVITYIDTPLSYADLTGAELTYSFVKPLEEKYAKMNNKATVFCFLLNRVYFYRDQNFSTASLSKSRALLCELLATRTIRQWSNLIELSNILITSWPVFEGCSNEVLAKGRELQAEFDPKERIGNAIEMAIISDAKIFVKSAPCQKVISAIWSGKIVYTAESAHSLIRDFYKRAPIHYYDPRKAPLLDHYRLKVPAVRSVLEYGNFLVLFILFVVALEWYEVDNINRHEAIFMIYASGFCLEKLAAMQSIYTALGTASMSHSPMNMIAFAIMYPASFILSPRWFHKLNVFMIRICAAPVLFAIGFYERNTYHLPGATFYDRVSNIAERAFETLPRRLRRMTIFDGLAGSGADIDALFQIEEELNQSALDTTDDRSEFSVRPPVAVPAAAPPSPNRRRSLAGHLSPSTSAQGANIRGSDASVDLAHIRRRSGAFAFGMDSQLSVVQPSPLAQIYQPVVFAEEESNNGDEIAASTSSPIAPRRRLPSLTRPRRPSIEPFQPIVHPHPHPARPGGPPPAEHMAMPVPPSTVPERVEDEVALVASPGELSEVTKRLMAMEERQQRMENLLVALAGELRTAGSRIPKANA</sequence>
<dbReference type="InterPro" id="IPR056337">
    <property type="entry name" value="LHD_YVC1"/>
</dbReference>
<dbReference type="PANTHER" id="PTHR35859">
    <property type="entry name" value="NONSELECTIVE CATION CHANNEL PROTEIN"/>
    <property type="match status" value="1"/>
</dbReference>
<feature type="transmembrane region" description="Helical" evidence="3">
    <location>
        <begin position="318"/>
        <end position="334"/>
    </location>
</feature>
<accession>A0A0C3BRV9</accession>
<dbReference type="PANTHER" id="PTHR35859:SF1">
    <property type="entry name" value="NONSELECTIVE CATION CHANNEL PROTEIN"/>
    <property type="match status" value="1"/>
</dbReference>
<keyword evidence="1" id="KW-0175">Coiled coil</keyword>
<feature type="transmembrane region" description="Helical" evidence="3">
    <location>
        <begin position="294"/>
        <end position="312"/>
    </location>
</feature>
<dbReference type="HOGENOM" id="CLU_009570_1_1_1"/>
<dbReference type="Pfam" id="PF23190">
    <property type="entry name" value="LHD_TRPY1"/>
    <property type="match status" value="1"/>
</dbReference>
<keyword evidence="3" id="KW-1133">Transmembrane helix</keyword>
<dbReference type="Proteomes" id="UP000054097">
    <property type="component" value="Unassembled WGS sequence"/>
</dbReference>
<evidence type="ECO:0000313" key="6">
    <source>
        <dbReference type="Proteomes" id="UP000054097"/>
    </source>
</evidence>
<organism evidence="5 6">
    <name type="scientific">Serendipita vermifera MAFF 305830</name>
    <dbReference type="NCBI Taxonomy" id="933852"/>
    <lineage>
        <taxon>Eukaryota</taxon>
        <taxon>Fungi</taxon>
        <taxon>Dikarya</taxon>
        <taxon>Basidiomycota</taxon>
        <taxon>Agaricomycotina</taxon>
        <taxon>Agaricomycetes</taxon>
        <taxon>Sebacinales</taxon>
        <taxon>Serendipitaceae</taxon>
        <taxon>Serendipita</taxon>
    </lineage>
</organism>
<dbReference type="EMBL" id="KN824277">
    <property type="protein sequence ID" value="KIM34106.1"/>
    <property type="molecule type" value="Genomic_DNA"/>
</dbReference>
<protein>
    <recommendedName>
        <fullName evidence="4">YVC1 N-terminal linker helical domain-containing protein</fullName>
    </recommendedName>
</protein>
<dbReference type="STRING" id="933852.A0A0C3BRV9"/>
<evidence type="ECO:0000256" key="2">
    <source>
        <dbReference type="SAM" id="MobiDB-lite"/>
    </source>
</evidence>
<feature type="compositionally biased region" description="Low complexity" evidence="2">
    <location>
        <begin position="406"/>
        <end position="415"/>
    </location>
</feature>
<keyword evidence="3" id="KW-0472">Membrane</keyword>
<feature type="domain" description="YVC1 N-terminal linker helical" evidence="4">
    <location>
        <begin position="20"/>
        <end position="197"/>
    </location>
</feature>
<proteinExistence type="predicted"/>
<name>A0A0C3BRV9_SERVB</name>
<evidence type="ECO:0000256" key="1">
    <source>
        <dbReference type="SAM" id="Coils"/>
    </source>
</evidence>
<evidence type="ECO:0000259" key="4">
    <source>
        <dbReference type="Pfam" id="PF23190"/>
    </source>
</evidence>
<feature type="transmembrane region" description="Helical" evidence="3">
    <location>
        <begin position="260"/>
        <end position="282"/>
    </location>
</feature>
<feature type="region of interest" description="Disordered" evidence="2">
    <location>
        <begin position="396"/>
        <end position="443"/>
    </location>
</feature>
<keyword evidence="3" id="KW-0812">Transmembrane</keyword>
<feature type="transmembrane region" description="Helical" evidence="3">
    <location>
        <begin position="228"/>
        <end position="248"/>
    </location>
</feature>
<reference evidence="5 6" key="1">
    <citation type="submission" date="2014-04" db="EMBL/GenBank/DDBJ databases">
        <authorList>
            <consortium name="DOE Joint Genome Institute"/>
            <person name="Kuo A."/>
            <person name="Zuccaro A."/>
            <person name="Kohler A."/>
            <person name="Nagy L.G."/>
            <person name="Floudas D."/>
            <person name="Copeland A."/>
            <person name="Barry K.W."/>
            <person name="Cichocki N."/>
            <person name="Veneault-Fourrey C."/>
            <person name="LaButti K."/>
            <person name="Lindquist E.A."/>
            <person name="Lipzen A."/>
            <person name="Lundell T."/>
            <person name="Morin E."/>
            <person name="Murat C."/>
            <person name="Sun H."/>
            <person name="Tunlid A."/>
            <person name="Henrissat B."/>
            <person name="Grigoriev I.V."/>
            <person name="Hibbett D.S."/>
            <person name="Martin F."/>
            <person name="Nordberg H.P."/>
            <person name="Cantor M.N."/>
            <person name="Hua S.X."/>
        </authorList>
    </citation>
    <scope>NUCLEOTIDE SEQUENCE [LARGE SCALE GENOMIC DNA]</scope>
    <source>
        <strain evidence="5 6">MAFF 305830</strain>
    </source>
</reference>
<feature type="coiled-coil region" evidence="1">
    <location>
        <begin position="573"/>
        <end position="600"/>
    </location>
</feature>
<evidence type="ECO:0000256" key="3">
    <source>
        <dbReference type="SAM" id="Phobius"/>
    </source>
</evidence>